<comment type="caution">
    <text evidence="6">The sequence shown here is derived from an EMBL/GenBank/DDBJ whole genome shotgun (WGS) entry which is preliminary data.</text>
</comment>
<dbReference type="InterPro" id="IPR020476">
    <property type="entry name" value="Nudix_hydrolase"/>
</dbReference>
<comment type="cofactor">
    <cofactor evidence="1">
        <name>Mg(2+)</name>
        <dbReference type="ChEBI" id="CHEBI:18420"/>
    </cofactor>
</comment>
<dbReference type="PANTHER" id="PTHR43046">
    <property type="entry name" value="GDP-MANNOSE MANNOSYL HYDROLASE"/>
    <property type="match status" value="1"/>
</dbReference>
<evidence type="ECO:0000256" key="4">
    <source>
        <dbReference type="RuleBase" id="RU003476"/>
    </source>
</evidence>
<dbReference type="Pfam" id="PF00293">
    <property type="entry name" value="NUDIX"/>
    <property type="match status" value="1"/>
</dbReference>
<feature type="domain" description="Nudix hydrolase" evidence="5">
    <location>
        <begin position="3"/>
        <end position="144"/>
    </location>
</feature>
<dbReference type="PANTHER" id="PTHR43046:SF16">
    <property type="entry name" value="ADP-RIBOSE PYROPHOSPHATASE YJHB-RELATED"/>
    <property type="match status" value="1"/>
</dbReference>
<evidence type="ECO:0000256" key="3">
    <source>
        <dbReference type="ARBA" id="ARBA00022801"/>
    </source>
</evidence>
<dbReference type="PROSITE" id="PS00893">
    <property type="entry name" value="NUDIX_BOX"/>
    <property type="match status" value="1"/>
</dbReference>
<evidence type="ECO:0000256" key="1">
    <source>
        <dbReference type="ARBA" id="ARBA00001946"/>
    </source>
</evidence>
<dbReference type="SUPFAM" id="SSF55811">
    <property type="entry name" value="Nudix"/>
    <property type="match status" value="1"/>
</dbReference>
<evidence type="ECO:0000313" key="6">
    <source>
        <dbReference type="EMBL" id="PPK66776.1"/>
    </source>
</evidence>
<protein>
    <submittedName>
        <fullName evidence="6">ADP-ribose pyrophosphatase YjhB (NUDIX family)</fullName>
    </submittedName>
</protein>
<keyword evidence="7" id="KW-1185">Reference proteome</keyword>
<dbReference type="PROSITE" id="PS51462">
    <property type="entry name" value="NUDIX"/>
    <property type="match status" value="1"/>
</dbReference>
<dbReference type="Proteomes" id="UP000239203">
    <property type="component" value="Unassembled WGS sequence"/>
</dbReference>
<dbReference type="PRINTS" id="PR00502">
    <property type="entry name" value="NUDIXFAMILY"/>
</dbReference>
<accession>A0A2S6GNM0</accession>
<proteinExistence type="inferred from homology"/>
<evidence type="ECO:0000259" key="5">
    <source>
        <dbReference type="PROSITE" id="PS51462"/>
    </source>
</evidence>
<dbReference type="InterPro" id="IPR020084">
    <property type="entry name" value="NUDIX_hydrolase_CS"/>
</dbReference>
<evidence type="ECO:0000256" key="2">
    <source>
        <dbReference type="ARBA" id="ARBA00005582"/>
    </source>
</evidence>
<name>A0A2S6GNM0_9PSEU</name>
<comment type="similarity">
    <text evidence="2 4">Belongs to the Nudix hydrolase family.</text>
</comment>
<organism evidence="6 7">
    <name type="scientific">Actinokineospora auranticolor</name>
    <dbReference type="NCBI Taxonomy" id="155976"/>
    <lineage>
        <taxon>Bacteria</taxon>
        <taxon>Bacillati</taxon>
        <taxon>Actinomycetota</taxon>
        <taxon>Actinomycetes</taxon>
        <taxon>Pseudonocardiales</taxon>
        <taxon>Pseudonocardiaceae</taxon>
        <taxon>Actinokineospora</taxon>
    </lineage>
</organism>
<reference evidence="6 7" key="1">
    <citation type="submission" date="2018-02" db="EMBL/GenBank/DDBJ databases">
        <title>Genomic Encyclopedia of Archaeal and Bacterial Type Strains, Phase II (KMG-II): from individual species to whole genera.</title>
        <authorList>
            <person name="Goeker M."/>
        </authorList>
    </citation>
    <scope>NUCLEOTIDE SEQUENCE [LARGE SCALE GENOMIC DNA]</scope>
    <source>
        <strain evidence="6 7">YU 961-1</strain>
    </source>
</reference>
<keyword evidence="3 4" id="KW-0378">Hydrolase</keyword>
<dbReference type="OrthoDB" id="9804442at2"/>
<dbReference type="AlphaFoldDB" id="A0A2S6GNM0"/>
<sequence length="153" mass="16594">MKKSMRVAAYAVCVEEEKVLLARWVGRTGRKWTLPGGGLDHGEDPVDAVAREVTEETGYTVAVEALLGIDTVRREFHHSGVGAALRGGRVTDWHGIRVVYAARVVGGELRFEVGGSTDMAAWFDLSEVPGLDRTDLVDTALSLARHRPPTGRA</sequence>
<dbReference type="EMBL" id="PTIX01000009">
    <property type="protein sequence ID" value="PPK66776.1"/>
    <property type="molecule type" value="Genomic_DNA"/>
</dbReference>
<gene>
    <name evidence="6" type="ORF">CLV40_109161</name>
</gene>
<evidence type="ECO:0000313" key="7">
    <source>
        <dbReference type="Proteomes" id="UP000239203"/>
    </source>
</evidence>
<dbReference type="RefSeq" id="WP_104480148.1">
    <property type="nucleotide sequence ID" value="NZ_CP154825.1"/>
</dbReference>
<dbReference type="InterPro" id="IPR000086">
    <property type="entry name" value="NUDIX_hydrolase_dom"/>
</dbReference>
<dbReference type="InterPro" id="IPR015797">
    <property type="entry name" value="NUDIX_hydrolase-like_dom_sf"/>
</dbReference>
<dbReference type="Gene3D" id="3.90.79.10">
    <property type="entry name" value="Nucleoside Triphosphate Pyrophosphohydrolase"/>
    <property type="match status" value="1"/>
</dbReference>
<dbReference type="GO" id="GO:0016787">
    <property type="term" value="F:hydrolase activity"/>
    <property type="evidence" value="ECO:0007669"/>
    <property type="project" value="UniProtKB-KW"/>
</dbReference>